<dbReference type="Gene3D" id="3.30.70.100">
    <property type="match status" value="1"/>
</dbReference>
<dbReference type="SUPFAM" id="SSF54909">
    <property type="entry name" value="Dimeric alpha+beta barrel"/>
    <property type="match status" value="1"/>
</dbReference>
<feature type="domain" description="ABM" evidence="1">
    <location>
        <begin position="4"/>
        <end position="93"/>
    </location>
</feature>
<dbReference type="Proteomes" id="UP001458946">
    <property type="component" value="Unassembled WGS sequence"/>
</dbReference>
<sequence>MPPSAVFIRHTTKPQQRDKVFAVWQKHMAPAVSANPDHQAYFYCFDNGNPDVIVVYQQYASAQAAAVFLQTPAYLAYLAEVEPLLQGDPEVTSAAPMWSK</sequence>
<dbReference type="InterPro" id="IPR011008">
    <property type="entry name" value="Dimeric_a/b-barrel"/>
</dbReference>
<organism evidence="2 3">
    <name type="scientific">Deinococcus xinjiangensis</name>
    <dbReference type="NCBI Taxonomy" id="457454"/>
    <lineage>
        <taxon>Bacteria</taxon>
        <taxon>Thermotogati</taxon>
        <taxon>Deinococcota</taxon>
        <taxon>Deinococci</taxon>
        <taxon>Deinococcales</taxon>
        <taxon>Deinococcaceae</taxon>
        <taxon>Deinococcus</taxon>
    </lineage>
</organism>
<dbReference type="EMBL" id="BAABRN010000023">
    <property type="protein sequence ID" value="GAA5502450.1"/>
    <property type="molecule type" value="Genomic_DNA"/>
</dbReference>
<evidence type="ECO:0000313" key="3">
    <source>
        <dbReference type="Proteomes" id="UP001458946"/>
    </source>
</evidence>
<evidence type="ECO:0000259" key="1">
    <source>
        <dbReference type="PROSITE" id="PS51725"/>
    </source>
</evidence>
<protein>
    <recommendedName>
        <fullName evidence="1">ABM domain-containing protein</fullName>
    </recommendedName>
</protein>
<gene>
    <name evidence="2" type="ORF">Dxin01_02194</name>
</gene>
<comment type="caution">
    <text evidence="2">The sequence shown here is derived from an EMBL/GenBank/DDBJ whole genome shotgun (WGS) entry which is preliminary data.</text>
</comment>
<keyword evidence="3" id="KW-1185">Reference proteome</keyword>
<name>A0ABP9VD20_9DEIO</name>
<evidence type="ECO:0000313" key="2">
    <source>
        <dbReference type="EMBL" id="GAA5502450.1"/>
    </source>
</evidence>
<reference evidence="2 3" key="1">
    <citation type="submission" date="2024-02" db="EMBL/GenBank/DDBJ databases">
        <title>Deinococcus xinjiangensis NBRC 107630.</title>
        <authorList>
            <person name="Ichikawa N."/>
            <person name="Katano-Makiyama Y."/>
            <person name="Hidaka K."/>
        </authorList>
    </citation>
    <scope>NUCLEOTIDE SEQUENCE [LARGE SCALE GENOMIC DNA]</scope>
    <source>
        <strain evidence="2 3">NBRC 107630</strain>
    </source>
</reference>
<dbReference type="PROSITE" id="PS51725">
    <property type="entry name" value="ABM"/>
    <property type="match status" value="1"/>
</dbReference>
<accession>A0ABP9VD20</accession>
<dbReference type="RefSeq" id="WP_353542416.1">
    <property type="nucleotide sequence ID" value="NZ_BAABRN010000023.1"/>
</dbReference>
<dbReference type="InterPro" id="IPR007138">
    <property type="entry name" value="ABM_dom"/>
</dbReference>
<proteinExistence type="predicted"/>
<dbReference type="Pfam" id="PF03992">
    <property type="entry name" value="ABM"/>
    <property type="match status" value="1"/>
</dbReference>